<proteinExistence type="predicted"/>
<evidence type="ECO:0000313" key="1">
    <source>
        <dbReference type="EMBL" id="MDN3241267.1"/>
    </source>
</evidence>
<dbReference type="RefSeq" id="WP_289958177.1">
    <property type="nucleotide sequence ID" value="NZ_JAUEMJ010000004.1"/>
</dbReference>
<gene>
    <name evidence="1" type="ORF">QWI33_16190</name>
    <name evidence="2" type="ORF">QWI33_26480</name>
</gene>
<accession>A0ABT7YRJ5</accession>
<dbReference type="EMBL" id="JAUEMJ010000012">
    <property type="protein sequence ID" value="MDN3243290.1"/>
    <property type="molecule type" value="Genomic_DNA"/>
</dbReference>
<reference evidence="1" key="1">
    <citation type="submission" date="2023-06" db="EMBL/GenBank/DDBJ databases">
        <title>Gycomyces niveus sp.nov., a novel actinomycete isolated from soil in Shouguang.</title>
        <authorList>
            <person name="Yang X."/>
            <person name="Zhao J."/>
        </authorList>
    </citation>
    <scope>NUCLEOTIDE SEQUENCE</scope>
    <source>
        <strain evidence="1">NEAU C2</strain>
    </source>
</reference>
<protein>
    <submittedName>
        <fullName evidence="1">Uncharacterized protein</fullName>
    </submittedName>
</protein>
<dbReference type="Proteomes" id="UP001171902">
    <property type="component" value="Unassembled WGS sequence"/>
</dbReference>
<dbReference type="EMBL" id="JAUEMJ010000004">
    <property type="protein sequence ID" value="MDN3241267.1"/>
    <property type="molecule type" value="Genomic_DNA"/>
</dbReference>
<keyword evidence="3" id="KW-1185">Reference proteome</keyword>
<name>A0ABT7YRJ5_9ACTN</name>
<evidence type="ECO:0000313" key="3">
    <source>
        <dbReference type="Proteomes" id="UP001171902"/>
    </source>
</evidence>
<organism evidence="1 3">
    <name type="scientific">Glycomyces tritici</name>
    <dbReference type="NCBI Taxonomy" id="2665176"/>
    <lineage>
        <taxon>Bacteria</taxon>
        <taxon>Bacillati</taxon>
        <taxon>Actinomycetota</taxon>
        <taxon>Actinomycetes</taxon>
        <taxon>Glycomycetales</taxon>
        <taxon>Glycomycetaceae</taxon>
        <taxon>Glycomyces</taxon>
    </lineage>
</organism>
<sequence length="202" mass="21694">MESFVQGIAEVVFGEASRAARRRRASAFAASLGLRFHAEGRPGDDASSGWFDELEMLGVPFVQPVADTFAGSHQGRHVLGFENLVWSKRKRRNVPHRFTAVKLVRAVPDLLVANETPAWFKPDAPCLPVPAPQGSVVSAADPGSASAVLAALRGQGPLDHSWMVRANWVIGWHRGRLRTGGANDAASALEFLTSAADACERS</sequence>
<comment type="caution">
    <text evidence="1">The sequence shown here is derived from an EMBL/GenBank/DDBJ whole genome shotgun (WGS) entry which is preliminary data.</text>
</comment>
<evidence type="ECO:0000313" key="2">
    <source>
        <dbReference type="EMBL" id="MDN3243290.1"/>
    </source>
</evidence>